<evidence type="ECO:0008006" key="3">
    <source>
        <dbReference type="Google" id="ProtNLM"/>
    </source>
</evidence>
<dbReference type="RefSeq" id="WP_146510316.1">
    <property type="nucleotide sequence ID" value="NZ_SIHI01000004.1"/>
</dbReference>
<reference evidence="1 2" key="1">
    <citation type="submission" date="2019-02" db="EMBL/GenBank/DDBJ databases">
        <title>Deep-cultivation of Planctomycetes and their phenomic and genomic characterization uncovers novel biology.</title>
        <authorList>
            <person name="Wiegand S."/>
            <person name="Jogler M."/>
            <person name="Boedeker C."/>
            <person name="Pinto D."/>
            <person name="Vollmers J."/>
            <person name="Rivas-Marin E."/>
            <person name="Kohn T."/>
            <person name="Peeters S.H."/>
            <person name="Heuer A."/>
            <person name="Rast P."/>
            <person name="Oberbeckmann S."/>
            <person name="Bunk B."/>
            <person name="Jeske O."/>
            <person name="Meyerdierks A."/>
            <person name="Storesund J.E."/>
            <person name="Kallscheuer N."/>
            <person name="Luecker S."/>
            <person name="Lage O.M."/>
            <person name="Pohl T."/>
            <person name="Merkel B.J."/>
            <person name="Hornburger P."/>
            <person name="Mueller R.-W."/>
            <person name="Bruemmer F."/>
            <person name="Labrenz M."/>
            <person name="Spormann A.M."/>
            <person name="Op Den Camp H."/>
            <person name="Overmann J."/>
            <person name="Amann R."/>
            <person name="Jetten M.S.M."/>
            <person name="Mascher T."/>
            <person name="Medema M.H."/>
            <person name="Devos D.P."/>
            <person name="Kaster A.-K."/>
            <person name="Ovreas L."/>
            <person name="Rohde M."/>
            <person name="Galperin M.Y."/>
            <person name="Jogler C."/>
        </authorList>
    </citation>
    <scope>NUCLEOTIDE SEQUENCE [LARGE SCALE GENOMIC DNA]</scope>
    <source>
        <strain evidence="1 2">KOR42</strain>
    </source>
</reference>
<evidence type="ECO:0000313" key="2">
    <source>
        <dbReference type="Proteomes" id="UP000317243"/>
    </source>
</evidence>
<comment type="caution">
    <text evidence="1">The sequence shown here is derived from an EMBL/GenBank/DDBJ whole genome shotgun (WGS) entry which is preliminary data.</text>
</comment>
<protein>
    <recommendedName>
        <fullName evidence="3">ADP-ribosyltransferase exoenzyme</fullName>
    </recommendedName>
</protein>
<sequence>MPKKTERQLLAKLAAGQPLTASEIDSLSLKIAKGQSKKRARTITQQVELRYTAQLGLLTAVQRQQVVNAVRDYTMDSTTINNSCRAGAPNANATRLDQVFQVYHQQNWDNDYRVTYRLMTYKPADNMPWGAAAAPHIVVGDRVRDDAFLSASENRQLLVNGVENPGPNDRYVKIAIYGRGGINISGGSLYSNANERAMMKNDHPKTWRFRTAHAGQAEILYDRGTVFRVRKITPNGNDVHVVLAISNGGGGGGVKNMFTGT</sequence>
<name>A0A5C5WZR7_9PLAN</name>
<organism evidence="1 2">
    <name type="scientific">Thalassoglobus neptunius</name>
    <dbReference type="NCBI Taxonomy" id="1938619"/>
    <lineage>
        <taxon>Bacteria</taxon>
        <taxon>Pseudomonadati</taxon>
        <taxon>Planctomycetota</taxon>
        <taxon>Planctomycetia</taxon>
        <taxon>Planctomycetales</taxon>
        <taxon>Planctomycetaceae</taxon>
        <taxon>Thalassoglobus</taxon>
    </lineage>
</organism>
<dbReference type="OrthoDB" id="9846352at2"/>
<proteinExistence type="predicted"/>
<accession>A0A5C5WZR7</accession>
<keyword evidence="2" id="KW-1185">Reference proteome</keyword>
<gene>
    <name evidence="1" type="ORF">KOR42_28010</name>
</gene>
<dbReference type="AlphaFoldDB" id="A0A5C5WZR7"/>
<dbReference type="SUPFAM" id="SSF56399">
    <property type="entry name" value="ADP-ribosylation"/>
    <property type="match status" value="1"/>
</dbReference>
<dbReference type="Proteomes" id="UP000317243">
    <property type="component" value="Unassembled WGS sequence"/>
</dbReference>
<dbReference type="Gene3D" id="3.90.176.10">
    <property type="entry name" value="Toxin ADP-ribosyltransferase, Chain A, domain 1"/>
    <property type="match status" value="1"/>
</dbReference>
<dbReference type="EMBL" id="SIHI01000004">
    <property type="protein sequence ID" value="TWT55415.1"/>
    <property type="molecule type" value="Genomic_DNA"/>
</dbReference>
<evidence type="ECO:0000313" key="1">
    <source>
        <dbReference type="EMBL" id="TWT55415.1"/>
    </source>
</evidence>